<dbReference type="PROSITE" id="PS52015">
    <property type="entry name" value="TONB_CTD"/>
    <property type="match status" value="1"/>
</dbReference>
<protein>
    <submittedName>
        <fullName evidence="6">Energy transducer TonB</fullName>
    </submittedName>
</protein>
<keyword evidence="2" id="KW-0812">Transmembrane</keyword>
<keyword evidence="4" id="KW-0472">Membrane</keyword>
<evidence type="ECO:0000313" key="6">
    <source>
        <dbReference type="EMBL" id="MCC8363064.1"/>
    </source>
</evidence>
<dbReference type="InterPro" id="IPR006260">
    <property type="entry name" value="TonB/TolA_C"/>
</dbReference>
<proteinExistence type="predicted"/>
<reference evidence="6" key="1">
    <citation type="submission" date="2021-10" db="EMBL/GenBank/DDBJ databases">
        <authorList>
            <person name="Lyu M."/>
            <person name="Wang X."/>
            <person name="Meng X."/>
            <person name="Xu K."/>
        </authorList>
    </citation>
    <scope>NUCLEOTIDE SEQUENCE</scope>
    <source>
        <strain evidence="6">A6</strain>
    </source>
</reference>
<dbReference type="SUPFAM" id="SSF74653">
    <property type="entry name" value="TolA/TonB C-terminal domain"/>
    <property type="match status" value="1"/>
</dbReference>
<keyword evidence="7" id="KW-1185">Reference proteome</keyword>
<comment type="caution">
    <text evidence="6">The sequence shown here is derived from an EMBL/GenBank/DDBJ whole genome shotgun (WGS) entry which is preliminary data.</text>
</comment>
<sequence>MPPQGQLASAVGRARITGQMRLNITFTADGSVTDVSVAQSSRDRNVDRAAVNWAKRIKMCPGQPGAGILPLDLKQ</sequence>
<evidence type="ECO:0000256" key="4">
    <source>
        <dbReference type="ARBA" id="ARBA00023136"/>
    </source>
</evidence>
<dbReference type="Proteomes" id="UP001165293">
    <property type="component" value="Unassembled WGS sequence"/>
</dbReference>
<evidence type="ECO:0000256" key="1">
    <source>
        <dbReference type="ARBA" id="ARBA00004167"/>
    </source>
</evidence>
<comment type="subcellular location">
    <subcellularLocation>
        <location evidence="1">Membrane</location>
        <topology evidence="1">Single-pass membrane protein</topology>
    </subcellularLocation>
</comment>
<dbReference type="Gene3D" id="3.30.1150.10">
    <property type="match status" value="1"/>
</dbReference>
<keyword evidence="3" id="KW-1133">Transmembrane helix</keyword>
<name>A0ABS8JHK9_9GAMM</name>
<evidence type="ECO:0000256" key="3">
    <source>
        <dbReference type="ARBA" id="ARBA00022989"/>
    </source>
</evidence>
<evidence type="ECO:0000256" key="2">
    <source>
        <dbReference type="ARBA" id="ARBA00022692"/>
    </source>
</evidence>
<feature type="domain" description="TonB C-terminal" evidence="5">
    <location>
        <begin position="1"/>
        <end position="75"/>
    </location>
</feature>
<accession>A0ABS8JHK9</accession>
<dbReference type="InterPro" id="IPR037682">
    <property type="entry name" value="TonB_C"/>
</dbReference>
<evidence type="ECO:0000313" key="7">
    <source>
        <dbReference type="Proteomes" id="UP001165293"/>
    </source>
</evidence>
<evidence type="ECO:0000259" key="5">
    <source>
        <dbReference type="PROSITE" id="PS52015"/>
    </source>
</evidence>
<dbReference type="EMBL" id="JAJGAK010000001">
    <property type="protein sequence ID" value="MCC8363064.1"/>
    <property type="molecule type" value="Genomic_DNA"/>
</dbReference>
<dbReference type="Pfam" id="PF03544">
    <property type="entry name" value="TonB_C"/>
    <property type="match status" value="1"/>
</dbReference>
<dbReference type="NCBIfam" id="TIGR01352">
    <property type="entry name" value="tonB_Cterm"/>
    <property type="match status" value="1"/>
</dbReference>
<organism evidence="6 7">
    <name type="scientific">Noviluteimonas lactosilytica</name>
    <dbReference type="NCBI Taxonomy" id="2888523"/>
    <lineage>
        <taxon>Bacteria</taxon>
        <taxon>Pseudomonadati</taxon>
        <taxon>Pseudomonadota</taxon>
        <taxon>Gammaproteobacteria</taxon>
        <taxon>Lysobacterales</taxon>
        <taxon>Lysobacteraceae</taxon>
        <taxon>Noviluteimonas</taxon>
    </lineage>
</organism>
<gene>
    <name evidence="6" type="ORF">LK996_08250</name>
</gene>